<reference evidence="2 3" key="1">
    <citation type="submission" date="2019-03" db="EMBL/GenBank/DDBJ databases">
        <title>First draft genome of Liparis tanakae, snailfish: a comprehensive survey of snailfish specific genes.</title>
        <authorList>
            <person name="Kim W."/>
            <person name="Song I."/>
            <person name="Jeong J.-H."/>
            <person name="Kim D."/>
            <person name="Kim S."/>
            <person name="Ryu S."/>
            <person name="Song J.Y."/>
            <person name="Lee S.K."/>
        </authorList>
    </citation>
    <scope>NUCLEOTIDE SEQUENCE [LARGE SCALE GENOMIC DNA]</scope>
    <source>
        <tissue evidence="2">Muscle</tissue>
    </source>
</reference>
<evidence type="ECO:0000256" key="1">
    <source>
        <dbReference type="SAM" id="MobiDB-lite"/>
    </source>
</evidence>
<organism evidence="2 3">
    <name type="scientific">Liparis tanakae</name>
    <name type="common">Tanaka's snailfish</name>
    <dbReference type="NCBI Taxonomy" id="230148"/>
    <lineage>
        <taxon>Eukaryota</taxon>
        <taxon>Metazoa</taxon>
        <taxon>Chordata</taxon>
        <taxon>Craniata</taxon>
        <taxon>Vertebrata</taxon>
        <taxon>Euteleostomi</taxon>
        <taxon>Actinopterygii</taxon>
        <taxon>Neopterygii</taxon>
        <taxon>Teleostei</taxon>
        <taxon>Neoteleostei</taxon>
        <taxon>Acanthomorphata</taxon>
        <taxon>Eupercaria</taxon>
        <taxon>Perciformes</taxon>
        <taxon>Cottioidei</taxon>
        <taxon>Cottales</taxon>
        <taxon>Liparidae</taxon>
        <taxon>Liparis</taxon>
    </lineage>
</organism>
<dbReference type="Proteomes" id="UP000314294">
    <property type="component" value="Unassembled WGS sequence"/>
</dbReference>
<keyword evidence="3" id="KW-1185">Reference proteome</keyword>
<gene>
    <name evidence="2" type="ORF">EYF80_044190</name>
</gene>
<name>A0A4Z2FYG6_9TELE</name>
<protein>
    <submittedName>
        <fullName evidence="2">Uncharacterized protein</fullName>
    </submittedName>
</protein>
<evidence type="ECO:0000313" key="2">
    <source>
        <dbReference type="EMBL" id="TNN45604.1"/>
    </source>
</evidence>
<comment type="caution">
    <text evidence="2">The sequence shown here is derived from an EMBL/GenBank/DDBJ whole genome shotgun (WGS) entry which is preliminary data.</text>
</comment>
<feature type="region of interest" description="Disordered" evidence="1">
    <location>
        <begin position="76"/>
        <end position="104"/>
    </location>
</feature>
<dbReference type="AlphaFoldDB" id="A0A4Z2FYG6"/>
<dbReference type="EMBL" id="SRLO01000836">
    <property type="protein sequence ID" value="TNN45604.1"/>
    <property type="molecule type" value="Genomic_DNA"/>
</dbReference>
<accession>A0A4Z2FYG6</accession>
<proteinExistence type="predicted"/>
<evidence type="ECO:0000313" key="3">
    <source>
        <dbReference type="Proteomes" id="UP000314294"/>
    </source>
</evidence>
<sequence>MHLRLIETSALVHIRGRVGVLLVDEAVAPINGSSSAGVHHVHLVSAVRLGDAVRHVDAGAAAQSLIALRPAQPLTGMGLEQGEHGQGQRQCEQQGDGEASGGVLQSSRGHIQVEKCGALTVKVSGDGTRLAFIVARPLTGVTVLMAAHAGELVIVQSLGLKVEQVSQSSARGPEQLPHVGWH</sequence>